<feature type="compositionally biased region" description="Polar residues" evidence="1">
    <location>
        <begin position="9"/>
        <end position="22"/>
    </location>
</feature>
<keyword evidence="3" id="KW-1185">Reference proteome</keyword>
<gene>
    <name evidence="2" type="ORF">GMARGA_LOCUS43322</name>
</gene>
<evidence type="ECO:0000313" key="3">
    <source>
        <dbReference type="Proteomes" id="UP000789901"/>
    </source>
</evidence>
<comment type="caution">
    <text evidence="2">The sequence shown here is derived from an EMBL/GenBank/DDBJ whole genome shotgun (WGS) entry which is preliminary data.</text>
</comment>
<sequence length="71" mass="8217">MSGKRGRTQSKQAAQPSSFHNESCTRHASRSIEHHNESHNESHTRHTSRSIEHGRSFSPERRRTQSLLRGR</sequence>
<accession>A0ABN7XJC1</accession>
<reference evidence="2 3" key="1">
    <citation type="submission" date="2021-06" db="EMBL/GenBank/DDBJ databases">
        <authorList>
            <person name="Kallberg Y."/>
            <person name="Tangrot J."/>
            <person name="Rosling A."/>
        </authorList>
    </citation>
    <scope>NUCLEOTIDE SEQUENCE [LARGE SCALE GENOMIC DNA]</scope>
    <source>
        <strain evidence="2 3">120-4 pot B 10/14</strain>
    </source>
</reference>
<dbReference type="EMBL" id="CAJVQB010138833">
    <property type="protein sequence ID" value="CAG8854501.1"/>
    <property type="molecule type" value="Genomic_DNA"/>
</dbReference>
<dbReference type="Proteomes" id="UP000789901">
    <property type="component" value="Unassembled WGS sequence"/>
</dbReference>
<name>A0ABN7XJC1_GIGMA</name>
<evidence type="ECO:0000256" key="1">
    <source>
        <dbReference type="SAM" id="MobiDB-lite"/>
    </source>
</evidence>
<feature type="region of interest" description="Disordered" evidence="1">
    <location>
        <begin position="1"/>
        <end position="71"/>
    </location>
</feature>
<feature type="compositionally biased region" description="Basic and acidic residues" evidence="1">
    <location>
        <begin position="30"/>
        <end position="63"/>
    </location>
</feature>
<protein>
    <submittedName>
        <fullName evidence="2">42682_t:CDS:1</fullName>
    </submittedName>
</protein>
<evidence type="ECO:0000313" key="2">
    <source>
        <dbReference type="EMBL" id="CAG8854501.1"/>
    </source>
</evidence>
<organism evidence="2 3">
    <name type="scientific">Gigaspora margarita</name>
    <dbReference type="NCBI Taxonomy" id="4874"/>
    <lineage>
        <taxon>Eukaryota</taxon>
        <taxon>Fungi</taxon>
        <taxon>Fungi incertae sedis</taxon>
        <taxon>Mucoromycota</taxon>
        <taxon>Glomeromycotina</taxon>
        <taxon>Glomeromycetes</taxon>
        <taxon>Diversisporales</taxon>
        <taxon>Gigasporaceae</taxon>
        <taxon>Gigaspora</taxon>
    </lineage>
</organism>
<proteinExistence type="predicted"/>
<feature type="non-terminal residue" evidence="2">
    <location>
        <position position="1"/>
    </location>
</feature>